<reference evidence="1 2" key="1">
    <citation type="journal article" date="2004" name="Science">
        <title>Illuminating the evolutionary history of chlamydiae.</title>
        <authorList>
            <person name="Horn M."/>
            <person name="Collingro A."/>
            <person name="Schmitz-Esser S."/>
            <person name="Beier C.L."/>
            <person name="Purkhold U."/>
            <person name="Fartmann B."/>
            <person name="Brandt P."/>
            <person name="Nyakatura G.J."/>
            <person name="Droege M."/>
            <person name="Frishman D."/>
            <person name="Rattei T."/>
            <person name="Mewes H."/>
            <person name="Wagner M."/>
        </authorList>
    </citation>
    <scope>NUCLEOTIDE SEQUENCE [LARGE SCALE GENOMIC DNA]</scope>
    <source>
        <strain evidence="1 2">UWE25</strain>
    </source>
</reference>
<evidence type="ECO:0000313" key="1">
    <source>
        <dbReference type="EMBL" id="CAF23554.1"/>
    </source>
</evidence>
<dbReference type="Proteomes" id="UP000000529">
    <property type="component" value="Chromosome"/>
</dbReference>
<name>Q6MCZ5_PARUW</name>
<dbReference type="EMBL" id="BX908798">
    <property type="protein sequence ID" value="CAF23554.1"/>
    <property type="molecule type" value="Genomic_DNA"/>
</dbReference>
<proteinExistence type="predicted"/>
<dbReference type="RefSeq" id="WP_011175380.1">
    <property type="nucleotide sequence ID" value="NC_005861.2"/>
</dbReference>
<dbReference type="AlphaFoldDB" id="Q6MCZ5"/>
<keyword evidence="2" id="KW-1185">Reference proteome</keyword>
<protein>
    <submittedName>
        <fullName evidence="1">Uncharacterized protein</fullName>
    </submittedName>
</protein>
<sequence length="231" mass="26920">MFPTVYQTVQTRSPYDHLNQIKDSLSFKIKDSLSFKKFTNLQRLFGLNRSDSVLIPIIDRVVIDRLELSELNMCGFETQRLLQIQDKIILTRPLKELASHVKQLKMPRFELIGRVIRTLVLSVFRWHLCGECLLKQEDQITHSLTGRLSKVNCQDLQVKYPYLLESVYTLTIKDQVQKKNKEVFISKKVSPDSLRNYFFVSYEIEITDKSQGNSIYDLLKSSVLSLKTLPS</sequence>
<organism evidence="1 2">
    <name type="scientific">Protochlamydia amoebophila (strain UWE25)</name>
    <dbReference type="NCBI Taxonomy" id="264201"/>
    <lineage>
        <taxon>Bacteria</taxon>
        <taxon>Pseudomonadati</taxon>
        <taxon>Chlamydiota</taxon>
        <taxon>Chlamydiia</taxon>
        <taxon>Parachlamydiales</taxon>
        <taxon>Parachlamydiaceae</taxon>
        <taxon>Candidatus Protochlamydia</taxon>
    </lineage>
</organism>
<gene>
    <name evidence="1" type="ORF">PC_RS04000</name>
</gene>
<dbReference type="KEGG" id="pcu:PC_RS04000"/>
<dbReference type="HOGENOM" id="CLU_1198865_0_0_0"/>
<evidence type="ECO:0000313" key="2">
    <source>
        <dbReference type="Proteomes" id="UP000000529"/>
    </source>
</evidence>
<accession>Q6MCZ5</accession>